<keyword evidence="1" id="KW-0812">Transmembrane</keyword>
<sequence length="450" mass="47545">MASVREIEVDCPLATRAPAPRGRTTKTILLAATAAAAISLMVGLSAIATPALAQEAAPAADAAAAPTEPPGIKWSAYVEAGATFNSNGPTGGTNYGHLFTDKTNQLVLNQLSGTVSKDLDPKAEGFDWGFKVQGFYGTDARYTHFLGILDTGIKERTQFDLVEANVLLHFPSPGAGGLDLKVGAYSTPLGAEVIAAPSNLLYSHSYIFNFGLPLKHTGALATLHLTPDIDLYGGVDSGVNTTLSDGDNNGAAAGIFGIGLNNLVDGKLTVLALTHVGPENPSLKAPLGYADANHENRWISDITATFKATDELTLITELNYIKDDLFNVDGGGIAQYVSYTLSPELTATLRAEWWRDGHGFFVAAFPGNRDFVFLEKGEPLEKGAIGPGVGTSYGELTLGVTWKPADLGLLDGLTLRPEVRYDKANHAAYDNLTKDDQFTFGVDLILPFGG</sequence>
<keyword evidence="3" id="KW-1185">Reference proteome</keyword>
<evidence type="ECO:0000313" key="3">
    <source>
        <dbReference type="Proteomes" id="UP000316545"/>
    </source>
</evidence>
<keyword evidence="1" id="KW-1133">Transmembrane helix</keyword>
<dbReference type="RefSeq" id="WP_145616561.1">
    <property type="nucleotide sequence ID" value="NZ_JAYNFR010000101.1"/>
</dbReference>
<proteinExistence type="predicted"/>
<comment type="caution">
    <text evidence="2">The sequence shown here is derived from an EMBL/GenBank/DDBJ whole genome shotgun (WGS) entry which is preliminary data.</text>
</comment>
<protein>
    <submittedName>
        <fullName evidence="2">Putative OmpL-like beta-barrel porin-2</fullName>
    </submittedName>
</protein>
<organism evidence="2 3">
    <name type="scientific">Nitrospirillum amazonense</name>
    <dbReference type="NCBI Taxonomy" id="28077"/>
    <lineage>
        <taxon>Bacteria</taxon>
        <taxon>Pseudomonadati</taxon>
        <taxon>Pseudomonadota</taxon>
        <taxon>Alphaproteobacteria</taxon>
        <taxon>Rhodospirillales</taxon>
        <taxon>Azospirillaceae</taxon>
        <taxon>Nitrospirillum</taxon>
    </lineage>
</organism>
<name>A0A560G3G5_9PROT</name>
<dbReference type="AlphaFoldDB" id="A0A560G3G5"/>
<dbReference type="InterPro" id="IPR011486">
    <property type="entry name" value="BBP2"/>
</dbReference>
<reference evidence="2 3" key="1">
    <citation type="submission" date="2019-06" db="EMBL/GenBank/DDBJ databases">
        <title>Genomic Encyclopedia of Type Strains, Phase IV (KMG-V): Genome sequencing to study the core and pangenomes of soil and plant-associated prokaryotes.</title>
        <authorList>
            <person name="Whitman W."/>
        </authorList>
    </citation>
    <scope>NUCLEOTIDE SEQUENCE [LARGE SCALE GENOMIC DNA]</scope>
    <source>
        <strain evidence="2 3">BR 11865</strain>
    </source>
</reference>
<accession>A0A560G3G5</accession>
<gene>
    <name evidence="2" type="ORF">FBZ88_105167</name>
</gene>
<dbReference type="EMBL" id="VITO01000005">
    <property type="protein sequence ID" value="TWB28448.1"/>
    <property type="molecule type" value="Genomic_DNA"/>
</dbReference>
<dbReference type="Proteomes" id="UP000316545">
    <property type="component" value="Unassembled WGS sequence"/>
</dbReference>
<keyword evidence="1" id="KW-0472">Membrane</keyword>
<dbReference type="Pfam" id="PF07642">
    <property type="entry name" value="BBP2"/>
    <property type="match status" value="1"/>
</dbReference>
<feature type="transmembrane region" description="Helical" evidence="1">
    <location>
        <begin position="28"/>
        <end position="48"/>
    </location>
</feature>
<evidence type="ECO:0000256" key="1">
    <source>
        <dbReference type="SAM" id="Phobius"/>
    </source>
</evidence>
<evidence type="ECO:0000313" key="2">
    <source>
        <dbReference type="EMBL" id="TWB28448.1"/>
    </source>
</evidence>